<keyword evidence="1" id="KW-0808">Transferase</keyword>
<dbReference type="Proteomes" id="UP000251891">
    <property type="component" value="Unassembled WGS sequence"/>
</dbReference>
<keyword evidence="1" id="KW-0723">Serine/threonine-protein kinase</keyword>
<dbReference type="SUPFAM" id="SSF55874">
    <property type="entry name" value="ATPase domain of HSP90 chaperone/DNA topoisomerase II/histidine kinase"/>
    <property type="match status" value="1"/>
</dbReference>
<dbReference type="InterPro" id="IPR050267">
    <property type="entry name" value="Anti-sigma-factor_SerPK"/>
</dbReference>
<evidence type="ECO:0000259" key="2">
    <source>
        <dbReference type="Pfam" id="PF13581"/>
    </source>
</evidence>
<dbReference type="Pfam" id="PF13581">
    <property type="entry name" value="HATPase_c_2"/>
    <property type="match status" value="1"/>
</dbReference>
<dbReference type="Gene3D" id="3.30.565.10">
    <property type="entry name" value="Histidine kinase-like ATPase, C-terminal domain"/>
    <property type="match status" value="1"/>
</dbReference>
<protein>
    <submittedName>
        <fullName evidence="3">ATP-binding protein</fullName>
    </submittedName>
</protein>
<evidence type="ECO:0000313" key="4">
    <source>
        <dbReference type="Proteomes" id="UP000251891"/>
    </source>
</evidence>
<proteinExistence type="predicted"/>
<dbReference type="InterPro" id="IPR003594">
    <property type="entry name" value="HATPase_dom"/>
</dbReference>
<keyword evidence="4" id="KW-1185">Reference proteome</keyword>
<sequence>MDIQLALRLPRDAASVPVIRRLMDAALAVLGADTHSRTDIQLMLTEACTNVIKHARESDEYTVQVDIVDERCVIKVLDTGGGFDPGRTDGTPPAPTSENGRGLLIMKALADDVRFTVQQDHGAIVRLEKCLRFAEDTPGHLLAG</sequence>
<dbReference type="PANTHER" id="PTHR35526">
    <property type="entry name" value="ANTI-SIGMA-F FACTOR RSBW-RELATED"/>
    <property type="match status" value="1"/>
</dbReference>
<keyword evidence="3" id="KW-0067">ATP-binding</keyword>
<accession>A0A365HEJ0</accession>
<keyword evidence="3" id="KW-0547">Nucleotide-binding</keyword>
<keyword evidence="1" id="KW-0418">Kinase</keyword>
<comment type="caution">
    <text evidence="3">The sequence shown here is derived from an EMBL/GenBank/DDBJ whole genome shotgun (WGS) entry which is preliminary data.</text>
</comment>
<dbReference type="AlphaFoldDB" id="A0A365HEJ0"/>
<dbReference type="PANTHER" id="PTHR35526:SF3">
    <property type="entry name" value="ANTI-SIGMA-F FACTOR RSBW"/>
    <property type="match status" value="1"/>
</dbReference>
<dbReference type="InterPro" id="IPR036890">
    <property type="entry name" value="HATPase_C_sf"/>
</dbReference>
<dbReference type="GO" id="GO:0004674">
    <property type="term" value="F:protein serine/threonine kinase activity"/>
    <property type="evidence" value="ECO:0007669"/>
    <property type="project" value="UniProtKB-KW"/>
</dbReference>
<dbReference type="OrthoDB" id="306540at2"/>
<dbReference type="GO" id="GO:0005524">
    <property type="term" value="F:ATP binding"/>
    <property type="evidence" value="ECO:0007669"/>
    <property type="project" value="UniProtKB-KW"/>
</dbReference>
<feature type="domain" description="Histidine kinase/HSP90-like ATPase" evidence="2">
    <location>
        <begin position="10"/>
        <end position="128"/>
    </location>
</feature>
<gene>
    <name evidence="3" type="ORF">DPM19_00125</name>
</gene>
<reference evidence="3 4" key="1">
    <citation type="submission" date="2018-06" db="EMBL/GenBank/DDBJ databases">
        <title>Actinomadura craniellae sp. nov. isolated from marine sponge Craniella sp.</title>
        <authorList>
            <person name="Li L."/>
            <person name="Xu Q.H."/>
            <person name="Lin H.W."/>
            <person name="Lu Y.H."/>
        </authorList>
    </citation>
    <scope>NUCLEOTIDE SEQUENCE [LARGE SCALE GENOMIC DNA]</scope>
    <source>
        <strain evidence="3 4">LHW63021</strain>
    </source>
</reference>
<dbReference type="CDD" id="cd16936">
    <property type="entry name" value="HATPase_RsbW-like"/>
    <property type="match status" value="1"/>
</dbReference>
<dbReference type="EMBL" id="QLYX01000001">
    <property type="protein sequence ID" value="RAY16633.1"/>
    <property type="molecule type" value="Genomic_DNA"/>
</dbReference>
<name>A0A365HEJ0_9ACTN</name>
<evidence type="ECO:0000256" key="1">
    <source>
        <dbReference type="ARBA" id="ARBA00022527"/>
    </source>
</evidence>
<organism evidence="3 4">
    <name type="scientific">Actinomadura craniellae</name>
    <dbReference type="NCBI Taxonomy" id="2231787"/>
    <lineage>
        <taxon>Bacteria</taxon>
        <taxon>Bacillati</taxon>
        <taxon>Actinomycetota</taxon>
        <taxon>Actinomycetes</taxon>
        <taxon>Streptosporangiales</taxon>
        <taxon>Thermomonosporaceae</taxon>
        <taxon>Actinomadura</taxon>
    </lineage>
</organism>
<dbReference type="RefSeq" id="WP_111862685.1">
    <property type="nucleotide sequence ID" value="NZ_QLYX01000001.1"/>
</dbReference>
<evidence type="ECO:0000313" key="3">
    <source>
        <dbReference type="EMBL" id="RAY16633.1"/>
    </source>
</evidence>